<reference evidence="6 7" key="1">
    <citation type="submission" date="2019-02" db="EMBL/GenBank/DDBJ databases">
        <title>Deep-cultivation of Planctomycetes and their phenomic and genomic characterization uncovers novel biology.</title>
        <authorList>
            <person name="Wiegand S."/>
            <person name="Jogler M."/>
            <person name="Boedeker C."/>
            <person name="Pinto D."/>
            <person name="Vollmers J."/>
            <person name="Rivas-Marin E."/>
            <person name="Kohn T."/>
            <person name="Peeters S.H."/>
            <person name="Heuer A."/>
            <person name="Rast P."/>
            <person name="Oberbeckmann S."/>
            <person name="Bunk B."/>
            <person name="Jeske O."/>
            <person name="Meyerdierks A."/>
            <person name="Storesund J.E."/>
            <person name="Kallscheuer N."/>
            <person name="Luecker S."/>
            <person name="Lage O.M."/>
            <person name="Pohl T."/>
            <person name="Merkel B.J."/>
            <person name="Hornburger P."/>
            <person name="Mueller R.-W."/>
            <person name="Bruemmer F."/>
            <person name="Labrenz M."/>
            <person name="Spormann A.M."/>
            <person name="Op den Camp H."/>
            <person name="Overmann J."/>
            <person name="Amann R."/>
            <person name="Jetten M.S.M."/>
            <person name="Mascher T."/>
            <person name="Medema M.H."/>
            <person name="Devos D.P."/>
            <person name="Kaster A.-K."/>
            <person name="Ovreas L."/>
            <person name="Rohde M."/>
            <person name="Galperin M.Y."/>
            <person name="Jogler C."/>
        </authorList>
    </citation>
    <scope>NUCLEOTIDE SEQUENCE [LARGE SCALE GENOMIC DNA]</scope>
    <source>
        <strain evidence="6 7">K23_9</strain>
    </source>
</reference>
<dbReference type="InterPro" id="IPR039528">
    <property type="entry name" value="DPM1-like"/>
</dbReference>
<dbReference type="InterPro" id="IPR001173">
    <property type="entry name" value="Glyco_trans_2-like"/>
</dbReference>
<evidence type="ECO:0000256" key="3">
    <source>
        <dbReference type="ARBA" id="ARBA00022679"/>
    </source>
</evidence>
<evidence type="ECO:0000313" key="6">
    <source>
        <dbReference type="EMBL" id="QDT09201.1"/>
    </source>
</evidence>
<dbReference type="PANTHER" id="PTHR43398:SF1">
    <property type="entry name" value="DOLICHOL-PHOSPHATE MANNOSYLTRANSFERASE SUBUNIT 1"/>
    <property type="match status" value="1"/>
</dbReference>
<dbReference type="InterPro" id="IPR029044">
    <property type="entry name" value="Nucleotide-diphossugar_trans"/>
</dbReference>
<keyword evidence="3 6" id="KW-0808">Transferase</keyword>
<dbReference type="PANTHER" id="PTHR43398">
    <property type="entry name" value="DOLICHOL-PHOSPHATE MANNOSYLTRANSFERASE SUBUNIT 1"/>
    <property type="match status" value="1"/>
</dbReference>
<evidence type="ECO:0000259" key="5">
    <source>
        <dbReference type="Pfam" id="PF00535"/>
    </source>
</evidence>
<dbReference type="OrthoDB" id="9810303at2"/>
<evidence type="ECO:0000256" key="1">
    <source>
        <dbReference type="ARBA" id="ARBA00006739"/>
    </source>
</evidence>
<keyword evidence="7" id="KW-1185">Reference proteome</keyword>
<evidence type="ECO:0000256" key="4">
    <source>
        <dbReference type="SAM" id="MobiDB-lite"/>
    </source>
</evidence>
<dbReference type="EMBL" id="CP036526">
    <property type="protein sequence ID" value="QDT09201.1"/>
    <property type="molecule type" value="Genomic_DNA"/>
</dbReference>
<name>A0A517NQ02_9BACT</name>
<dbReference type="Proteomes" id="UP000319817">
    <property type="component" value="Chromosome"/>
</dbReference>
<evidence type="ECO:0000313" key="7">
    <source>
        <dbReference type="Proteomes" id="UP000319817"/>
    </source>
</evidence>
<dbReference type="RefSeq" id="WP_145416735.1">
    <property type="nucleotide sequence ID" value="NZ_CP036526.1"/>
</dbReference>
<dbReference type="GO" id="GO:0009247">
    <property type="term" value="P:glycolipid biosynthetic process"/>
    <property type="evidence" value="ECO:0007669"/>
    <property type="project" value="TreeGrafter"/>
</dbReference>
<protein>
    <submittedName>
        <fullName evidence="6">Undecaprenyl-phosphate mannosyltransferase</fullName>
        <ecNumber evidence="6">2.4.1.54</ecNumber>
    </submittedName>
</protein>
<feature type="region of interest" description="Disordered" evidence="4">
    <location>
        <begin position="1"/>
        <end position="26"/>
    </location>
</feature>
<keyword evidence="2 6" id="KW-0328">Glycosyltransferase</keyword>
<comment type="similarity">
    <text evidence="1">Belongs to the glycosyltransferase 2 family.</text>
</comment>
<dbReference type="FunFam" id="3.90.550.10:FF:000123">
    <property type="entry name" value="Cell wall biosynthesis glycosyltransferase"/>
    <property type="match status" value="1"/>
</dbReference>
<proteinExistence type="inferred from homology"/>
<accession>A0A517NQ02</accession>
<dbReference type="GO" id="GO:0004582">
    <property type="term" value="F:dolichyl-phosphate beta-D-mannosyltransferase activity"/>
    <property type="evidence" value="ECO:0007669"/>
    <property type="project" value="InterPro"/>
</dbReference>
<sequence length="281" mass="31233">MPQPSENEFFQPAKASLEPSEQLKASKDSVRFRPAKVIMALPAYNEQESLPELLERIGEAFADSNLPYEVVIVDDGSSDDTAKIASQMSFQMPIHLLQHEQNAGLGVTIRDGLREAVDRAGERDIIVTMDADNTHPPGLINRMVQMIHEGCDVVIASRFESGGCAVGVPFERVLLSLGARALFTVMFPTRGVRDYTSGYRAYRASVIRQGFADHGDDLVGEKGFSCMADILLKLRKQGVLFGEAPLRLRYDRKGGESKMQVFKTIWLTLKLLARNRFGIKK</sequence>
<dbReference type="Pfam" id="PF00535">
    <property type="entry name" value="Glycos_transf_2"/>
    <property type="match status" value="1"/>
</dbReference>
<organism evidence="6 7">
    <name type="scientific">Stieleria marina</name>
    <dbReference type="NCBI Taxonomy" id="1930275"/>
    <lineage>
        <taxon>Bacteria</taxon>
        <taxon>Pseudomonadati</taxon>
        <taxon>Planctomycetota</taxon>
        <taxon>Planctomycetia</taxon>
        <taxon>Pirellulales</taxon>
        <taxon>Pirellulaceae</taxon>
        <taxon>Stieleria</taxon>
    </lineage>
</organism>
<dbReference type="EC" id="2.4.1.54" evidence="6"/>
<dbReference type="AlphaFoldDB" id="A0A517NQ02"/>
<gene>
    <name evidence="6" type="ORF">K239x_11460</name>
</gene>
<feature type="domain" description="Glycosyltransferase 2-like" evidence="5">
    <location>
        <begin position="41"/>
        <end position="208"/>
    </location>
</feature>
<dbReference type="Gene3D" id="3.90.550.10">
    <property type="entry name" value="Spore Coat Polysaccharide Biosynthesis Protein SpsA, Chain A"/>
    <property type="match status" value="1"/>
</dbReference>
<dbReference type="GO" id="GO:0047267">
    <property type="term" value="F:undecaprenyl-phosphate mannosyltransferase activity"/>
    <property type="evidence" value="ECO:0007669"/>
    <property type="project" value="UniProtKB-EC"/>
</dbReference>
<dbReference type="SUPFAM" id="SSF53448">
    <property type="entry name" value="Nucleotide-diphospho-sugar transferases"/>
    <property type="match status" value="1"/>
</dbReference>
<dbReference type="GO" id="GO:0016020">
    <property type="term" value="C:membrane"/>
    <property type="evidence" value="ECO:0007669"/>
    <property type="project" value="GOC"/>
</dbReference>
<evidence type="ECO:0000256" key="2">
    <source>
        <dbReference type="ARBA" id="ARBA00022676"/>
    </source>
</evidence>